<protein>
    <submittedName>
        <fullName evidence="1">Uncharacterized protein</fullName>
    </submittedName>
</protein>
<name>A0A4P9VNY2_9GAMM</name>
<keyword evidence="2" id="KW-1185">Reference proteome</keyword>
<proteinExistence type="predicted"/>
<reference evidence="1 2" key="1">
    <citation type="submission" date="2017-04" db="EMBL/GenBank/DDBJ databases">
        <title>Draft genome sequence of Zooshikella ganghwensis VG4 isolated from Red Sea sediments.</title>
        <authorList>
            <person name="Rehman Z."/>
            <person name="Alam I."/>
            <person name="Kamau A."/>
            <person name="Bajic V."/>
            <person name="Leiknes T."/>
        </authorList>
    </citation>
    <scope>NUCLEOTIDE SEQUENCE [LARGE SCALE GENOMIC DNA]</scope>
    <source>
        <strain evidence="1 2">VG4</strain>
    </source>
</reference>
<organism evidence="1 2">
    <name type="scientific">Zooshikella ganghwensis</name>
    <dbReference type="NCBI Taxonomy" id="202772"/>
    <lineage>
        <taxon>Bacteria</taxon>
        <taxon>Pseudomonadati</taxon>
        <taxon>Pseudomonadota</taxon>
        <taxon>Gammaproteobacteria</taxon>
        <taxon>Oceanospirillales</taxon>
        <taxon>Zooshikellaceae</taxon>
        <taxon>Zooshikella</taxon>
    </lineage>
</organism>
<evidence type="ECO:0000313" key="2">
    <source>
        <dbReference type="Proteomes" id="UP000257039"/>
    </source>
</evidence>
<dbReference type="Proteomes" id="UP000257039">
    <property type="component" value="Unassembled WGS sequence"/>
</dbReference>
<sequence>MGFTKEPTGYYKTALSDLQGAWCNLRETVVDNFGFPNSDKLLFHIDEAMSWECVRNLKLMKETLLLVRNIAAQSAPEDVNESVEIVTESLEEVFSAIAEGECL</sequence>
<accession>A0A4P9VNY2</accession>
<comment type="caution">
    <text evidence="1">The sequence shown here is derived from an EMBL/GenBank/DDBJ whole genome shotgun (WGS) entry which is preliminary data.</text>
</comment>
<dbReference type="EMBL" id="NDXW01000001">
    <property type="protein sequence ID" value="RDH44606.1"/>
    <property type="molecule type" value="Genomic_DNA"/>
</dbReference>
<dbReference type="AlphaFoldDB" id="A0A4P9VNY2"/>
<dbReference type="RefSeq" id="WP_094787724.1">
    <property type="nucleotide sequence ID" value="NZ_NDXW01000001.1"/>
</dbReference>
<gene>
    <name evidence="1" type="ORF">B9G39_14830</name>
</gene>
<evidence type="ECO:0000313" key="1">
    <source>
        <dbReference type="EMBL" id="RDH44606.1"/>
    </source>
</evidence>